<dbReference type="InterPro" id="IPR036390">
    <property type="entry name" value="WH_DNA-bd_sf"/>
</dbReference>
<dbReference type="PANTHER" id="PTHR34293:SF1">
    <property type="entry name" value="HTH-TYPE TRANSCRIPTIONAL REGULATOR TRMBL2"/>
    <property type="match status" value="1"/>
</dbReference>
<organism evidence="3">
    <name type="scientific">marine sediment metagenome</name>
    <dbReference type="NCBI Taxonomy" id="412755"/>
    <lineage>
        <taxon>unclassified sequences</taxon>
        <taxon>metagenomes</taxon>
        <taxon>ecological metagenomes</taxon>
    </lineage>
</organism>
<evidence type="ECO:0000313" key="3">
    <source>
        <dbReference type="EMBL" id="KKM00516.1"/>
    </source>
</evidence>
<name>A0A0F9J3K0_9ZZZZ</name>
<dbReference type="PANTHER" id="PTHR34293">
    <property type="entry name" value="HTH-TYPE TRANSCRIPTIONAL REGULATOR TRMBL2"/>
    <property type="match status" value="1"/>
</dbReference>
<dbReference type="InterPro" id="IPR036388">
    <property type="entry name" value="WH-like_DNA-bd_sf"/>
</dbReference>
<feature type="domain" description="Transcription regulator TrmB C-terminal" evidence="2">
    <location>
        <begin position="119"/>
        <end position="203"/>
    </location>
</feature>
<evidence type="ECO:0000259" key="1">
    <source>
        <dbReference type="Pfam" id="PF01978"/>
    </source>
</evidence>
<gene>
    <name evidence="3" type="ORF">LCGC14_1803670</name>
</gene>
<comment type="caution">
    <text evidence="3">The sequence shown here is derived from an EMBL/GenBank/DDBJ whole genome shotgun (WGS) entry which is preliminary data.</text>
</comment>
<dbReference type="InterPro" id="IPR002831">
    <property type="entry name" value="Tscrpt_reg_TrmB_N"/>
</dbReference>
<dbReference type="CDD" id="cd09124">
    <property type="entry name" value="PLDc_like_TrmB_middle"/>
    <property type="match status" value="1"/>
</dbReference>
<accession>A0A0F9J3K0</accession>
<feature type="domain" description="Transcription regulator TrmB N-terminal" evidence="1">
    <location>
        <begin position="9"/>
        <end position="76"/>
    </location>
</feature>
<dbReference type="EMBL" id="LAZR01017416">
    <property type="protein sequence ID" value="KKM00516.1"/>
    <property type="molecule type" value="Genomic_DNA"/>
</dbReference>
<dbReference type="InterPro" id="IPR051797">
    <property type="entry name" value="TrmB-like"/>
</dbReference>
<dbReference type="InterPro" id="IPR021586">
    <property type="entry name" value="Tscrpt_reg_TrmB_C"/>
</dbReference>
<protein>
    <recommendedName>
        <fullName evidence="4">Transcription regulator TrmB N-terminal domain-containing protein</fullName>
    </recommendedName>
</protein>
<evidence type="ECO:0008006" key="4">
    <source>
        <dbReference type="Google" id="ProtNLM"/>
    </source>
</evidence>
<dbReference type="Pfam" id="PF11495">
    <property type="entry name" value="Regulator_TrmB"/>
    <property type="match status" value="1"/>
</dbReference>
<dbReference type="SUPFAM" id="SSF46785">
    <property type="entry name" value="Winged helix' DNA-binding domain"/>
    <property type="match status" value="1"/>
</dbReference>
<dbReference type="Gene3D" id="1.10.10.10">
    <property type="entry name" value="Winged helix-like DNA-binding domain superfamily/Winged helix DNA-binding domain"/>
    <property type="match status" value="1"/>
</dbReference>
<sequence>MNETLINNLKYLGFNVYEAKIYIEMLKQTHPLTAYEIARISGVPRSKVYEVVDKLFLKHALVQTENGAKKYLAVDPDVILNAIRSEFDSSIEYVKNEFSKFSTGETVDHIFNLIGKGPVIIKSKEMIKNASDSILIATGPNMLAQLEGCLHEAEDRGVVLNIVYYSDEIINFKNVYNHMLNQPDIENWLNILLDVDFKEGLAGTMSVDSDEGHGICTKNVYMNNILQDNIVHEIYLGMLEEKLGIEYIQEITERVLDRLWGRAMMIFKDYFRL</sequence>
<proteinExistence type="predicted"/>
<dbReference type="AlphaFoldDB" id="A0A0F9J3K0"/>
<evidence type="ECO:0000259" key="2">
    <source>
        <dbReference type="Pfam" id="PF11495"/>
    </source>
</evidence>
<dbReference type="Pfam" id="PF01978">
    <property type="entry name" value="TrmB"/>
    <property type="match status" value="1"/>
</dbReference>
<reference evidence="3" key="1">
    <citation type="journal article" date="2015" name="Nature">
        <title>Complex archaea that bridge the gap between prokaryotes and eukaryotes.</title>
        <authorList>
            <person name="Spang A."/>
            <person name="Saw J.H."/>
            <person name="Jorgensen S.L."/>
            <person name="Zaremba-Niedzwiedzka K."/>
            <person name="Martijn J."/>
            <person name="Lind A.E."/>
            <person name="van Eijk R."/>
            <person name="Schleper C."/>
            <person name="Guy L."/>
            <person name="Ettema T.J."/>
        </authorList>
    </citation>
    <scope>NUCLEOTIDE SEQUENCE</scope>
</reference>